<evidence type="ECO:0000256" key="4">
    <source>
        <dbReference type="ARBA" id="ARBA00022723"/>
    </source>
</evidence>
<dbReference type="EMBL" id="NAJN01000759">
    <property type="protein sequence ID" value="TKA69067.1"/>
    <property type="molecule type" value="Genomic_DNA"/>
</dbReference>
<name>A0A4U0X0G6_9PEZI</name>
<dbReference type="OrthoDB" id="8062037at2759"/>
<keyword evidence="4" id="KW-0479">Metal-binding</keyword>
<dbReference type="AlphaFoldDB" id="A0A4U0X0G6"/>
<dbReference type="GO" id="GO:0008270">
    <property type="term" value="F:zinc ion binding"/>
    <property type="evidence" value="ECO:0007669"/>
    <property type="project" value="UniProtKB-KW"/>
</dbReference>
<feature type="compositionally biased region" description="Basic and acidic residues" evidence="9">
    <location>
        <begin position="360"/>
        <end position="369"/>
    </location>
</feature>
<keyword evidence="3" id="KW-0808">Transferase</keyword>
<evidence type="ECO:0000256" key="5">
    <source>
        <dbReference type="ARBA" id="ARBA00022771"/>
    </source>
</evidence>
<evidence type="ECO:0000256" key="9">
    <source>
        <dbReference type="SAM" id="MobiDB-lite"/>
    </source>
</evidence>
<organism evidence="11 12">
    <name type="scientific">Cryomyces minteri</name>
    <dbReference type="NCBI Taxonomy" id="331657"/>
    <lineage>
        <taxon>Eukaryota</taxon>
        <taxon>Fungi</taxon>
        <taxon>Dikarya</taxon>
        <taxon>Ascomycota</taxon>
        <taxon>Pezizomycotina</taxon>
        <taxon>Dothideomycetes</taxon>
        <taxon>Dothideomycetes incertae sedis</taxon>
        <taxon>Cryomyces</taxon>
    </lineage>
</organism>
<comment type="caution">
    <text evidence="11">The sequence shown here is derived from an EMBL/GenBank/DDBJ whole genome shotgun (WGS) entry which is preliminary data.</text>
</comment>
<dbReference type="PROSITE" id="PS50089">
    <property type="entry name" value="ZF_RING_2"/>
    <property type="match status" value="1"/>
</dbReference>
<dbReference type="GO" id="GO:0061630">
    <property type="term" value="F:ubiquitin protein ligase activity"/>
    <property type="evidence" value="ECO:0007669"/>
    <property type="project" value="UniProtKB-EC"/>
</dbReference>
<dbReference type="InterPro" id="IPR013083">
    <property type="entry name" value="Znf_RING/FYVE/PHD"/>
</dbReference>
<accession>A0A4U0X0G6</accession>
<evidence type="ECO:0000256" key="6">
    <source>
        <dbReference type="ARBA" id="ARBA00022786"/>
    </source>
</evidence>
<proteinExistence type="predicted"/>
<keyword evidence="6" id="KW-0833">Ubl conjugation pathway</keyword>
<dbReference type="STRING" id="331657.A0A4U0X0G6"/>
<gene>
    <name evidence="11" type="ORF">B0A49_05944</name>
</gene>
<dbReference type="Gene3D" id="3.30.40.10">
    <property type="entry name" value="Zinc/RING finger domain, C3HC4 (zinc finger)"/>
    <property type="match status" value="1"/>
</dbReference>
<evidence type="ECO:0000259" key="10">
    <source>
        <dbReference type="PROSITE" id="PS50089"/>
    </source>
</evidence>
<dbReference type="InterPro" id="IPR001841">
    <property type="entry name" value="Znf_RING"/>
</dbReference>
<keyword evidence="12" id="KW-1185">Reference proteome</keyword>
<protein>
    <recommendedName>
        <fullName evidence="2">RING-type E3 ubiquitin transferase</fullName>
        <ecNumber evidence="2">2.3.2.27</ecNumber>
    </recommendedName>
</protein>
<dbReference type="SMART" id="SM00184">
    <property type="entry name" value="RING"/>
    <property type="match status" value="1"/>
</dbReference>
<evidence type="ECO:0000313" key="12">
    <source>
        <dbReference type="Proteomes" id="UP000308768"/>
    </source>
</evidence>
<evidence type="ECO:0000256" key="2">
    <source>
        <dbReference type="ARBA" id="ARBA00012483"/>
    </source>
</evidence>
<dbReference type="Proteomes" id="UP000308768">
    <property type="component" value="Unassembled WGS sequence"/>
</dbReference>
<dbReference type="GO" id="GO:0016567">
    <property type="term" value="P:protein ubiquitination"/>
    <property type="evidence" value="ECO:0007669"/>
    <property type="project" value="UniProtKB-ARBA"/>
</dbReference>
<dbReference type="SUPFAM" id="SSF57850">
    <property type="entry name" value="RING/U-box"/>
    <property type="match status" value="1"/>
</dbReference>
<feature type="compositionally biased region" description="Acidic residues" evidence="9">
    <location>
        <begin position="48"/>
        <end position="63"/>
    </location>
</feature>
<feature type="compositionally biased region" description="Gly residues" evidence="9">
    <location>
        <begin position="406"/>
        <end position="417"/>
    </location>
</feature>
<evidence type="ECO:0000256" key="3">
    <source>
        <dbReference type="ARBA" id="ARBA00022679"/>
    </source>
</evidence>
<keyword evidence="7" id="KW-0862">Zinc</keyword>
<dbReference type="EC" id="2.3.2.27" evidence="2"/>
<evidence type="ECO:0000313" key="11">
    <source>
        <dbReference type="EMBL" id="TKA69067.1"/>
    </source>
</evidence>
<keyword evidence="5 8" id="KW-0863">Zinc-finger</keyword>
<evidence type="ECO:0000256" key="1">
    <source>
        <dbReference type="ARBA" id="ARBA00000900"/>
    </source>
</evidence>
<feature type="compositionally biased region" description="Low complexity" evidence="9">
    <location>
        <begin position="396"/>
        <end position="405"/>
    </location>
</feature>
<dbReference type="Pfam" id="PF13639">
    <property type="entry name" value="zf-RING_2"/>
    <property type="match status" value="1"/>
</dbReference>
<reference evidence="11 12" key="1">
    <citation type="submission" date="2017-03" db="EMBL/GenBank/DDBJ databases">
        <title>Genomes of endolithic fungi from Antarctica.</title>
        <authorList>
            <person name="Coleine C."/>
            <person name="Masonjones S."/>
            <person name="Stajich J.E."/>
        </authorList>
    </citation>
    <scope>NUCLEOTIDE SEQUENCE [LARGE SCALE GENOMIC DNA]</scope>
    <source>
        <strain evidence="11 12">CCFEE 5187</strain>
    </source>
</reference>
<dbReference type="FunFam" id="3.30.40.10:FF:000127">
    <property type="entry name" value="E3 ubiquitin-protein ligase RNF181"/>
    <property type="match status" value="1"/>
</dbReference>
<dbReference type="PANTHER" id="PTHR45969:SF69">
    <property type="entry name" value="FINGER DOMAIN PROTEIN, PUTATIVE (AFU_ORTHOLOGUE AFUA_3G12190)-RELATED"/>
    <property type="match status" value="1"/>
</dbReference>
<dbReference type="CDD" id="cd16454">
    <property type="entry name" value="RING-H2_PA-TM-RING"/>
    <property type="match status" value="1"/>
</dbReference>
<dbReference type="PANTHER" id="PTHR45969">
    <property type="entry name" value="RING ZINC FINGER PROTEIN-RELATED"/>
    <property type="match status" value="1"/>
</dbReference>
<evidence type="ECO:0000256" key="7">
    <source>
        <dbReference type="ARBA" id="ARBA00022833"/>
    </source>
</evidence>
<feature type="region of interest" description="Disordered" evidence="9">
    <location>
        <begin position="41"/>
        <end position="90"/>
    </location>
</feature>
<feature type="domain" description="RING-type" evidence="10">
    <location>
        <begin position="298"/>
        <end position="339"/>
    </location>
</feature>
<comment type="catalytic activity">
    <reaction evidence="1">
        <text>S-ubiquitinyl-[E2 ubiquitin-conjugating enzyme]-L-cysteine + [acceptor protein]-L-lysine = [E2 ubiquitin-conjugating enzyme]-L-cysteine + N(6)-ubiquitinyl-[acceptor protein]-L-lysine.</text>
        <dbReference type="EC" id="2.3.2.27"/>
    </reaction>
</comment>
<feature type="region of interest" description="Disordered" evidence="9">
    <location>
        <begin position="341"/>
        <end position="430"/>
    </location>
</feature>
<evidence type="ECO:0000256" key="8">
    <source>
        <dbReference type="PROSITE-ProRule" id="PRU00175"/>
    </source>
</evidence>
<sequence>MDRSGQQRELVFCHQCENEWYNDEHGLTCPACHSDVVEIIDPDHDPREDDLDAEHDDDDEEMDEAHHHHHHLLETHNPWADAPDPDEGELDEELFGWRQTGPGRMSFHGTFYHNMGPGAQNRQGQPAAPNTNADNPLLQNFAAILQGIAAGAGRGPQVRVTRNAGPGFAFSATTTRLQPREANQAQPHNHPVDDLPNMLGQVFGPFINDNDDAGGGMMNPMAHLIQTMLNPTHAAHGNYVYTQEALDRVISQLADQTATSNAVPPAPADAIANLPKVPLRQAMLGRDATKEGKTQGDCSICMDEVALGETVTELPCKHWFHGLCIESWLNEHNTCPCCRESITPKDGPNASGSMARRSSHGAEQRRDSSDLNTSGAGTLENPWTLPDSPNRERRSSGNSRRQSNSSGGGGAADGGIAGRVRNLFGGGARQ</sequence>